<sequence length="211" mass="24980">MRKRRRIINRVDRDKFIRERREKSKEQIETHRKNMEKIRNSPGTRQIIYPEYKEAFDYVDNLFPGSNVKNVTLYKVGPKYLEKLGYGGAGGFYDKDSKIIIIASYQPVNKNRCPARYNFSIKAKITKDEVIAHELCHYCFVEEGGSSPSRELWEEFAYGWTLKYLRDKGYSDNDIIKNNYFPFLVDIMSNKALKCILAENDISKKEYNSYY</sequence>
<comment type="caution">
    <text evidence="1">The sequence shown here is derived from an EMBL/GenBank/DDBJ whole genome shotgun (WGS) entry which is preliminary data.</text>
</comment>
<accession>A0A0F9FBX1</accession>
<organism evidence="1">
    <name type="scientific">marine sediment metagenome</name>
    <dbReference type="NCBI Taxonomy" id="412755"/>
    <lineage>
        <taxon>unclassified sequences</taxon>
        <taxon>metagenomes</taxon>
        <taxon>ecological metagenomes</taxon>
    </lineage>
</organism>
<reference evidence="1" key="1">
    <citation type="journal article" date="2015" name="Nature">
        <title>Complex archaea that bridge the gap between prokaryotes and eukaryotes.</title>
        <authorList>
            <person name="Spang A."/>
            <person name="Saw J.H."/>
            <person name="Jorgensen S.L."/>
            <person name="Zaremba-Niedzwiedzka K."/>
            <person name="Martijn J."/>
            <person name="Lind A.E."/>
            <person name="van Eijk R."/>
            <person name="Schleper C."/>
            <person name="Guy L."/>
            <person name="Ettema T.J."/>
        </authorList>
    </citation>
    <scope>NUCLEOTIDE SEQUENCE</scope>
</reference>
<proteinExistence type="predicted"/>
<gene>
    <name evidence="1" type="ORF">LCGC14_2323350</name>
</gene>
<dbReference type="AlphaFoldDB" id="A0A0F9FBX1"/>
<name>A0A0F9FBX1_9ZZZZ</name>
<evidence type="ECO:0008006" key="2">
    <source>
        <dbReference type="Google" id="ProtNLM"/>
    </source>
</evidence>
<evidence type="ECO:0000313" key="1">
    <source>
        <dbReference type="EMBL" id="KKL48652.1"/>
    </source>
</evidence>
<dbReference type="EMBL" id="LAZR01033242">
    <property type="protein sequence ID" value="KKL48652.1"/>
    <property type="molecule type" value="Genomic_DNA"/>
</dbReference>
<protein>
    <recommendedName>
        <fullName evidence="2">Phage metallopeptidase domain-containing protein</fullName>
    </recommendedName>
</protein>